<protein>
    <submittedName>
        <fullName evidence="2">Uncharacterized protein</fullName>
    </submittedName>
</protein>
<evidence type="ECO:0000313" key="2">
    <source>
        <dbReference type="EMBL" id="TRZ20095.1"/>
    </source>
</evidence>
<keyword evidence="3" id="KW-1185">Reference proteome</keyword>
<gene>
    <name evidence="2" type="ORF">HGM15179_007076</name>
</gene>
<proteinExistence type="predicted"/>
<dbReference type="Proteomes" id="UP000796761">
    <property type="component" value="Unassembled WGS sequence"/>
</dbReference>
<feature type="compositionally biased region" description="Acidic residues" evidence="1">
    <location>
        <begin position="54"/>
        <end position="71"/>
    </location>
</feature>
<accession>A0A8K1GMC6</accession>
<reference evidence="2" key="1">
    <citation type="submission" date="2019-04" db="EMBL/GenBank/DDBJ databases">
        <title>Genome assembly of Zosterops borbonicus 15179.</title>
        <authorList>
            <person name="Leroy T."/>
            <person name="Anselmetti Y."/>
            <person name="Tilak M.-K."/>
            <person name="Nabholz B."/>
        </authorList>
    </citation>
    <scope>NUCLEOTIDE SEQUENCE</scope>
    <source>
        <strain evidence="2">HGM_15179</strain>
        <tissue evidence="2">Muscle</tissue>
    </source>
</reference>
<name>A0A8K1GMC6_9PASS</name>
<dbReference type="EMBL" id="SWJQ01000162">
    <property type="protein sequence ID" value="TRZ20095.1"/>
    <property type="molecule type" value="Genomic_DNA"/>
</dbReference>
<dbReference type="AlphaFoldDB" id="A0A8K1GMC6"/>
<sequence length="144" mass="16171">MGRSRRPLTFVQVRDRSALSAQEGGKGRNSGMVNSSIGKAEELNNCSCSGFGEEPYDTQVSDDDDDDDDEYSITKSTEEVVRQKLKKLAISRSRISWPISATAEKVVPPKFQHFMANREHSGEEQVIFKLRVSNVDQKWPYKGA</sequence>
<organism evidence="2 3">
    <name type="scientific">Zosterops borbonicus</name>
    <dbReference type="NCBI Taxonomy" id="364589"/>
    <lineage>
        <taxon>Eukaryota</taxon>
        <taxon>Metazoa</taxon>
        <taxon>Chordata</taxon>
        <taxon>Craniata</taxon>
        <taxon>Vertebrata</taxon>
        <taxon>Euteleostomi</taxon>
        <taxon>Archelosauria</taxon>
        <taxon>Archosauria</taxon>
        <taxon>Dinosauria</taxon>
        <taxon>Saurischia</taxon>
        <taxon>Theropoda</taxon>
        <taxon>Coelurosauria</taxon>
        <taxon>Aves</taxon>
        <taxon>Neognathae</taxon>
        <taxon>Neoaves</taxon>
        <taxon>Telluraves</taxon>
        <taxon>Australaves</taxon>
        <taxon>Passeriformes</taxon>
        <taxon>Sylvioidea</taxon>
        <taxon>Zosteropidae</taxon>
        <taxon>Zosterops</taxon>
    </lineage>
</organism>
<evidence type="ECO:0000256" key="1">
    <source>
        <dbReference type="SAM" id="MobiDB-lite"/>
    </source>
</evidence>
<feature type="region of interest" description="Disordered" evidence="1">
    <location>
        <begin position="1"/>
        <end position="36"/>
    </location>
</feature>
<evidence type="ECO:0000313" key="3">
    <source>
        <dbReference type="Proteomes" id="UP000796761"/>
    </source>
</evidence>
<comment type="caution">
    <text evidence="2">The sequence shown here is derived from an EMBL/GenBank/DDBJ whole genome shotgun (WGS) entry which is preliminary data.</text>
</comment>
<feature type="region of interest" description="Disordered" evidence="1">
    <location>
        <begin position="48"/>
        <end position="75"/>
    </location>
</feature>